<dbReference type="GO" id="GO:0004342">
    <property type="term" value="F:glucosamine-6-phosphate deaminase activity"/>
    <property type="evidence" value="ECO:0007669"/>
    <property type="project" value="InterPro"/>
</dbReference>
<sequence>MKKLVVKDYEALSEMTANLVLSTMLQDKRVNLSLTGGSTPKRMYELLVDKMAGVEDLSNVFYYTFDETPIRNQEDVVVGFDNLDGLNRCFFEPAAVEAGHLTAMNDENYLDFPQLMADDGGLDLMLIGMGDDGHFCANMPECTQYDQEVYRVELSDIYPWNAPYQESIGENHSDYMYTLGLPALLKVKHVVLIVNGVKKAQAVKRALEGPLDAAFPSSYLRLLPNLTVILDEEAAELIEK</sequence>
<keyword evidence="3" id="KW-1185">Reference proteome</keyword>
<evidence type="ECO:0000259" key="1">
    <source>
        <dbReference type="Pfam" id="PF01182"/>
    </source>
</evidence>
<dbReference type="Gene3D" id="3.40.50.1360">
    <property type="match status" value="1"/>
</dbReference>
<dbReference type="InterPro" id="IPR018321">
    <property type="entry name" value="Glucosamine6P_isomerase_CS"/>
</dbReference>
<dbReference type="PANTHER" id="PTHR42892">
    <property type="entry name" value="GLUCOSAMINE-6-PHOSPHATE DEAMINASE-LIKE PROTEIN BT_0258-RELATED"/>
    <property type="match status" value="1"/>
</dbReference>
<accession>A0A1H9Q5Q8</accession>
<dbReference type="OrthoDB" id="9810967at2"/>
<dbReference type="RefSeq" id="WP_092649620.1">
    <property type="nucleotide sequence ID" value="NZ_FOHA01000001.1"/>
</dbReference>
<dbReference type="InterPro" id="IPR006148">
    <property type="entry name" value="Glc/Gal-6P_isomerase"/>
</dbReference>
<dbReference type="PROSITE" id="PS01161">
    <property type="entry name" value="GLC_GALNAC_ISOMERASE"/>
    <property type="match status" value="1"/>
</dbReference>
<dbReference type="GO" id="GO:0016853">
    <property type="term" value="F:isomerase activity"/>
    <property type="evidence" value="ECO:0007669"/>
    <property type="project" value="UniProtKB-KW"/>
</dbReference>
<dbReference type="InterPro" id="IPR052960">
    <property type="entry name" value="GlcN6P_deaminase-like"/>
</dbReference>
<dbReference type="InterPro" id="IPR037171">
    <property type="entry name" value="NagB/RpiA_transferase-like"/>
</dbReference>
<dbReference type="EMBL" id="FOHA01000001">
    <property type="protein sequence ID" value="SER55465.1"/>
    <property type="molecule type" value="Genomic_DNA"/>
</dbReference>
<gene>
    <name evidence="2" type="ORF">SAMN04488559_101346</name>
</gene>
<dbReference type="Proteomes" id="UP000198948">
    <property type="component" value="Unassembled WGS sequence"/>
</dbReference>
<evidence type="ECO:0000313" key="3">
    <source>
        <dbReference type="Proteomes" id="UP000198948"/>
    </source>
</evidence>
<feature type="domain" description="Glucosamine/galactosamine-6-phosphate isomerase" evidence="1">
    <location>
        <begin position="11"/>
        <end position="220"/>
    </location>
</feature>
<dbReference type="PANTHER" id="PTHR42892:SF1">
    <property type="entry name" value="GLUCOSAMINE-6-PHOSPHATE ISOMERASE"/>
    <property type="match status" value="1"/>
</dbReference>
<dbReference type="SUPFAM" id="SSF100950">
    <property type="entry name" value="NagB/RpiA/CoA transferase-like"/>
    <property type="match status" value="1"/>
</dbReference>
<dbReference type="AlphaFoldDB" id="A0A1H9Q5Q8"/>
<dbReference type="Pfam" id="PF01182">
    <property type="entry name" value="Glucosamine_iso"/>
    <property type="match status" value="1"/>
</dbReference>
<evidence type="ECO:0000313" key="2">
    <source>
        <dbReference type="EMBL" id="SER55465.1"/>
    </source>
</evidence>
<name>A0A1H9Q5Q8_9LACT</name>
<reference evidence="2 3" key="1">
    <citation type="submission" date="2016-10" db="EMBL/GenBank/DDBJ databases">
        <authorList>
            <person name="de Groot N.N."/>
        </authorList>
    </citation>
    <scope>NUCLEOTIDE SEQUENCE [LARGE SCALE GENOMIC DNA]</scope>
    <source>
        <strain evidence="2 3">DSM 13760</strain>
    </source>
</reference>
<dbReference type="STRING" id="142588.SAMN04488559_101346"/>
<dbReference type="GO" id="GO:0005975">
    <property type="term" value="P:carbohydrate metabolic process"/>
    <property type="evidence" value="ECO:0007669"/>
    <property type="project" value="InterPro"/>
</dbReference>
<organism evidence="2 3">
    <name type="scientific">Isobaculum melis</name>
    <dbReference type="NCBI Taxonomy" id="142588"/>
    <lineage>
        <taxon>Bacteria</taxon>
        <taxon>Bacillati</taxon>
        <taxon>Bacillota</taxon>
        <taxon>Bacilli</taxon>
        <taxon>Lactobacillales</taxon>
        <taxon>Carnobacteriaceae</taxon>
        <taxon>Isobaculum</taxon>
    </lineage>
</organism>
<dbReference type="GO" id="GO:0006044">
    <property type="term" value="P:N-acetylglucosamine metabolic process"/>
    <property type="evidence" value="ECO:0007669"/>
    <property type="project" value="InterPro"/>
</dbReference>
<proteinExistence type="predicted"/>
<keyword evidence="2" id="KW-0413">Isomerase</keyword>
<protein>
    <submittedName>
        <fullName evidence="2">6-phosphogluconolactonase/Glucosamine-6-phosphate isomerase/deaminase</fullName>
    </submittedName>
</protein>